<dbReference type="Proteomes" id="UP000789595">
    <property type="component" value="Unassembled WGS sequence"/>
</dbReference>
<dbReference type="EC" id="3.6.4.13" evidence="7"/>
<accession>A0A7S4E9T9</accession>
<evidence type="ECO:0000259" key="10">
    <source>
        <dbReference type="PROSITE" id="PS51194"/>
    </source>
</evidence>
<keyword evidence="3 7" id="KW-0347">Helicase</keyword>
<evidence type="ECO:0000256" key="7">
    <source>
        <dbReference type="RuleBase" id="RU365068"/>
    </source>
</evidence>
<dbReference type="EMBL" id="HBIW01016455">
    <property type="protein sequence ID" value="CAE0698761.1"/>
    <property type="molecule type" value="Transcribed_RNA"/>
</dbReference>
<evidence type="ECO:0000256" key="1">
    <source>
        <dbReference type="ARBA" id="ARBA00022741"/>
    </source>
</evidence>
<dbReference type="PROSITE" id="PS51192">
    <property type="entry name" value="HELICASE_ATP_BIND_1"/>
    <property type="match status" value="1"/>
</dbReference>
<evidence type="ECO:0000256" key="4">
    <source>
        <dbReference type="ARBA" id="ARBA00022840"/>
    </source>
</evidence>
<dbReference type="InterPro" id="IPR001650">
    <property type="entry name" value="Helicase_C-like"/>
</dbReference>
<evidence type="ECO:0000256" key="6">
    <source>
        <dbReference type="PROSITE-ProRule" id="PRU00552"/>
    </source>
</evidence>
<evidence type="ECO:0000313" key="13">
    <source>
        <dbReference type="EMBL" id="CAH0373002.1"/>
    </source>
</evidence>
<evidence type="ECO:0000313" key="12">
    <source>
        <dbReference type="EMBL" id="CAE0698761.1"/>
    </source>
</evidence>
<dbReference type="InterPro" id="IPR014014">
    <property type="entry name" value="RNA_helicase_DEAD_Q_motif"/>
</dbReference>
<protein>
    <recommendedName>
        <fullName evidence="7">ATP-dependent RNA helicase</fullName>
        <ecNumber evidence="7">3.6.4.13</ecNumber>
    </recommendedName>
</protein>
<keyword evidence="5 7" id="KW-0694">RNA-binding</keyword>
<evidence type="ECO:0000259" key="11">
    <source>
        <dbReference type="PROSITE" id="PS51195"/>
    </source>
</evidence>
<sequence>MSLFDTKATNWGDDEDEEKKDASKLSANAPTFSFGAPPPAAAAPTTFSFDAPKEPVRTATERTTSNQSSVGGITETLSKQAVSVVETVQTAEGDTIQVQRADGAAALVAARTWEELNLDPALLKGVYLANFAKPFKIQEAALPLILDGFKKTPVRENLLAQAKSGSGKTAAFALGMLQNVDLTKPHVQGLCVCPTRELATQNAAVVRLIGKTLVEEKGLVVALALSEGPSGGRGRGGRGRGRGARQEPIRGHIVVGTPGRTLQLIKARALDTRGISMLVLDEADEMDARGHRDDTRSLRKALPDACQVLCFSATYTDEVVKDIETSVFKRHPSSKVLIAATDEDRSALMVHEIAHVWCDAKEHPQGKIGIVEDIYDLLSAQQSIIFVNTRKDVSSITQVLKAKNFSVEDLTGGRGSTGMDANERDRVMAAFRDGKVKVLITTNVIARGIDVPGVNIVINYDLPVVIDYSIPRGASQKPPEPDSDTYIHRVGRTGRAGARGVAINLVDQAQSNNQDLAVLAALETRCFGAQKAPWTMIQKVPDASDVEAIKDMVRKKMASSSSDK</sequence>
<keyword evidence="1 7" id="KW-0547">Nucleotide-binding</keyword>
<dbReference type="EMBL" id="CAKKNE010000004">
    <property type="protein sequence ID" value="CAH0373002.1"/>
    <property type="molecule type" value="Genomic_DNA"/>
</dbReference>
<dbReference type="Pfam" id="PF00271">
    <property type="entry name" value="Helicase_C"/>
    <property type="match status" value="1"/>
</dbReference>
<evidence type="ECO:0000259" key="9">
    <source>
        <dbReference type="PROSITE" id="PS51192"/>
    </source>
</evidence>
<dbReference type="PROSITE" id="PS51194">
    <property type="entry name" value="HELICASE_CTER"/>
    <property type="match status" value="1"/>
</dbReference>
<proteinExistence type="inferred from homology"/>
<dbReference type="CDD" id="cd18787">
    <property type="entry name" value="SF2_C_DEAD"/>
    <property type="match status" value="1"/>
</dbReference>
<comment type="similarity">
    <text evidence="7">Belongs to the DEAD box helicase family.</text>
</comment>
<feature type="short sequence motif" description="Q motif" evidence="6">
    <location>
        <begin position="111"/>
        <end position="139"/>
    </location>
</feature>
<dbReference type="GO" id="GO:0005524">
    <property type="term" value="F:ATP binding"/>
    <property type="evidence" value="ECO:0007669"/>
    <property type="project" value="UniProtKB-UniRule"/>
</dbReference>
<dbReference type="PROSITE" id="PS51195">
    <property type="entry name" value="Q_MOTIF"/>
    <property type="match status" value="1"/>
</dbReference>
<keyword evidence="2 7" id="KW-0378">Hydrolase</keyword>
<comment type="function">
    <text evidence="7">RNA helicase.</text>
</comment>
<keyword evidence="4 7" id="KW-0067">ATP-binding</keyword>
<dbReference type="InterPro" id="IPR014001">
    <property type="entry name" value="Helicase_ATP-bd"/>
</dbReference>
<evidence type="ECO:0000313" key="14">
    <source>
        <dbReference type="Proteomes" id="UP000789595"/>
    </source>
</evidence>
<feature type="region of interest" description="Disordered" evidence="8">
    <location>
        <begin position="1"/>
        <end position="70"/>
    </location>
</feature>
<evidence type="ECO:0000256" key="2">
    <source>
        <dbReference type="ARBA" id="ARBA00022801"/>
    </source>
</evidence>
<dbReference type="OrthoDB" id="10265785at2759"/>
<gene>
    <name evidence="12" type="ORF">PCAL00307_LOCUS14197</name>
    <name evidence="13" type="ORF">PECAL_4P01660</name>
</gene>
<feature type="domain" description="Helicase ATP-binding" evidence="9">
    <location>
        <begin position="149"/>
        <end position="333"/>
    </location>
</feature>
<dbReference type="SMART" id="SM00490">
    <property type="entry name" value="HELICc"/>
    <property type="match status" value="1"/>
</dbReference>
<dbReference type="InterPro" id="IPR027417">
    <property type="entry name" value="P-loop_NTPase"/>
</dbReference>
<dbReference type="PANTHER" id="PTHR24031">
    <property type="entry name" value="RNA HELICASE"/>
    <property type="match status" value="1"/>
</dbReference>
<organism evidence="12">
    <name type="scientific">Pelagomonas calceolata</name>
    <dbReference type="NCBI Taxonomy" id="35677"/>
    <lineage>
        <taxon>Eukaryota</taxon>
        <taxon>Sar</taxon>
        <taxon>Stramenopiles</taxon>
        <taxon>Ochrophyta</taxon>
        <taxon>Pelagophyceae</taxon>
        <taxon>Pelagomonadales</taxon>
        <taxon>Pelagomonadaceae</taxon>
        <taxon>Pelagomonas</taxon>
    </lineage>
</organism>
<evidence type="ECO:0000256" key="8">
    <source>
        <dbReference type="SAM" id="MobiDB-lite"/>
    </source>
</evidence>
<dbReference type="Pfam" id="PF00270">
    <property type="entry name" value="DEAD"/>
    <property type="match status" value="1"/>
</dbReference>
<comment type="domain">
    <text evidence="7">The Q motif is unique to and characteristic of the DEAD box family of RNA helicases and controls ATP binding and hydrolysis.</text>
</comment>
<dbReference type="CDD" id="cd17963">
    <property type="entry name" value="DEADc_DDX19_DDX25"/>
    <property type="match status" value="1"/>
</dbReference>
<dbReference type="AlphaFoldDB" id="A0A7S4E9T9"/>
<dbReference type="GO" id="GO:0003724">
    <property type="term" value="F:RNA helicase activity"/>
    <property type="evidence" value="ECO:0007669"/>
    <property type="project" value="UniProtKB-EC"/>
</dbReference>
<dbReference type="SMART" id="SM00487">
    <property type="entry name" value="DEXDc"/>
    <property type="match status" value="1"/>
</dbReference>
<feature type="compositionally biased region" description="Basic and acidic residues" evidence="8">
    <location>
        <begin position="51"/>
        <end position="60"/>
    </location>
</feature>
<dbReference type="SUPFAM" id="SSF52540">
    <property type="entry name" value="P-loop containing nucleoside triphosphate hydrolases"/>
    <property type="match status" value="1"/>
</dbReference>
<evidence type="ECO:0000256" key="5">
    <source>
        <dbReference type="ARBA" id="ARBA00022884"/>
    </source>
</evidence>
<comment type="catalytic activity">
    <reaction evidence="7">
        <text>ATP + H2O = ADP + phosphate + H(+)</text>
        <dbReference type="Rhea" id="RHEA:13065"/>
        <dbReference type="ChEBI" id="CHEBI:15377"/>
        <dbReference type="ChEBI" id="CHEBI:15378"/>
        <dbReference type="ChEBI" id="CHEBI:30616"/>
        <dbReference type="ChEBI" id="CHEBI:43474"/>
        <dbReference type="ChEBI" id="CHEBI:456216"/>
        <dbReference type="EC" id="3.6.4.13"/>
    </reaction>
</comment>
<keyword evidence="14" id="KW-1185">Reference proteome</keyword>
<name>A0A7S4E9T9_9STRA</name>
<dbReference type="Gene3D" id="3.40.50.300">
    <property type="entry name" value="P-loop containing nucleotide triphosphate hydrolases"/>
    <property type="match status" value="2"/>
</dbReference>
<dbReference type="GO" id="GO:0003723">
    <property type="term" value="F:RNA binding"/>
    <property type="evidence" value="ECO:0007669"/>
    <property type="project" value="UniProtKB-UniRule"/>
</dbReference>
<evidence type="ECO:0000256" key="3">
    <source>
        <dbReference type="ARBA" id="ARBA00022806"/>
    </source>
</evidence>
<dbReference type="InterPro" id="IPR011545">
    <property type="entry name" value="DEAD/DEAH_box_helicase_dom"/>
</dbReference>
<reference evidence="12" key="1">
    <citation type="submission" date="2021-01" db="EMBL/GenBank/DDBJ databases">
        <authorList>
            <person name="Corre E."/>
            <person name="Pelletier E."/>
            <person name="Niang G."/>
            <person name="Scheremetjew M."/>
            <person name="Finn R."/>
            <person name="Kale V."/>
            <person name="Holt S."/>
            <person name="Cochrane G."/>
            <person name="Meng A."/>
            <person name="Brown T."/>
            <person name="Cohen L."/>
        </authorList>
    </citation>
    <scope>NUCLEOTIDE SEQUENCE</scope>
    <source>
        <strain evidence="12">CCMP1756</strain>
    </source>
</reference>
<feature type="domain" description="DEAD-box RNA helicase Q" evidence="11">
    <location>
        <begin position="111"/>
        <end position="139"/>
    </location>
</feature>
<feature type="domain" description="Helicase C-terminal" evidence="10">
    <location>
        <begin position="370"/>
        <end position="548"/>
    </location>
</feature>
<feature type="compositionally biased region" description="Polar residues" evidence="8">
    <location>
        <begin position="61"/>
        <end position="70"/>
    </location>
</feature>
<dbReference type="GO" id="GO:0016787">
    <property type="term" value="F:hydrolase activity"/>
    <property type="evidence" value="ECO:0007669"/>
    <property type="project" value="UniProtKB-KW"/>
</dbReference>
<reference evidence="13" key="2">
    <citation type="submission" date="2021-11" db="EMBL/GenBank/DDBJ databases">
        <authorList>
            <consortium name="Genoscope - CEA"/>
            <person name="William W."/>
        </authorList>
    </citation>
    <scope>NUCLEOTIDE SEQUENCE</scope>
</reference>